<dbReference type="NCBIfam" id="TIGR03725">
    <property type="entry name" value="T6A_YeaZ"/>
    <property type="match status" value="1"/>
</dbReference>
<dbReference type="GO" id="GO:0002949">
    <property type="term" value="P:tRNA threonylcarbamoyladenosine modification"/>
    <property type="evidence" value="ECO:0007669"/>
    <property type="project" value="InterPro"/>
</dbReference>
<dbReference type="PANTHER" id="PTHR11735:SF11">
    <property type="entry name" value="TRNA THREONYLCARBAMOYLADENOSINE BIOSYNTHESIS PROTEIN TSAB"/>
    <property type="match status" value="1"/>
</dbReference>
<protein>
    <submittedName>
        <fullName evidence="2">tRNA (Adenosine(37)-N6)-threonylcarbamoyltransferase complex dimerization subunit type 1 TsaB</fullName>
    </submittedName>
</protein>
<organism evidence="2 3">
    <name type="scientific">Haliovirga abyssi</name>
    <dbReference type="NCBI Taxonomy" id="2996794"/>
    <lineage>
        <taxon>Bacteria</taxon>
        <taxon>Fusobacteriati</taxon>
        <taxon>Fusobacteriota</taxon>
        <taxon>Fusobacteriia</taxon>
        <taxon>Fusobacteriales</taxon>
        <taxon>Haliovirgaceae</taxon>
        <taxon>Haliovirga</taxon>
    </lineage>
</organism>
<dbReference type="EMBL" id="AP027059">
    <property type="protein sequence ID" value="BDU50790.1"/>
    <property type="molecule type" value="Genomic_DNA"/>
</dbReference>
<reference evidence="2 3" key="1">
    <citation type="submission" date="2022-11" db="EMBL/GenBank/DDBJ databases">
        <title>Haliovirga abyssi gen. nov., sp. nov., a mesophilic fermentative bacterium isolated from the Iheya North hydrothermal field and the proposal of Haliovirgaceae fam. nov.</title>
        <authorList>
            <person name="Miyazaki U."/>
            <person name="Tame A."/>
            <person name="Miyazaki J."/>
            <person name="Takai K."/>
            <person name="Sawayama S."/>
            <person name="Kitajima M."/>
            <person name="Okamoto A."/>
            <person name="Nakagawa S."/>
        </authorList>
    </citation>
    <scope>NUCLEOTIDE SEQUENCE [LARGE SCALE GENOMIC DNA]</scope>
    <source>
        <strain evidence="2 3">IC12</strain>
    </source>
</reference>
<feature type="domain" description="Gcp-like" evidence="1">
    <location>
        <begin position="34"/>
        <end position="149"/>
    </location>
</feature>
<evidence type="ECO:0000313" key="2">
    <source>
        <dbReference type="EMBL" id="BDU50790.1"/>
    </source>
</evidence>
<accession>A0AAU9E2Z4</accession>
<proteinExistence type="predicted"/>
<evidence type="ECO:0000313" key="3">
    <source>
        <dbReference type="Proteomes" id="UP001321582"/>
    </source>
</evidence>
<dbReference type="Pfam" id="PF00814">
    <property type="entry name" value="TsaD"/>
    <property type="match status" value="1"/>
</dbReference>
<dbReference type="GO" id="GO:0005829">
    <property type="term" value="C:cytosol"/>
    <property type="evidence" value="ECO:0007669"/>
    <property type="project" value="TreeGrafter"/>
</dbReference>
<dbReference type="CDD" id="cd24032">
    <property type="entry name" value="ASKHA_NBD_TsaB"/>
    <property type="match status" value="1"/>
</dbReference>
<name>A0AAU9E2Z4_9FUSO</name>
<dbReference type="InterPro" id="IPR043129">
    <property type="entry name" value="ATPase_NBD"/>
</dbReference>
<dbReference type="SUPFAM" id="SSF53067">
    <property type="entry name" value="Actin-like ATPase domain"/>
    <property type="match status" value="2"/>
</dbReference>
<evidence type="ECO:0000259" key="1">
    <source>
        <dbReference type="Pfam" id="PF00814"/>
    </source>
</evidence>
<dbReference type="InterPro" id="IPR000905">
    <property type="entry name" value="Gcp-like_dom"/>
</dbReference>
<dbReference type="KEGG" id="haby:HLVA_13590"/>
<gene>
    <name evidence="2" type="ORF">HLVA_13590</name>
</gene>
<dbReference type="Gene3D" id="3.30.420.40">
    <property type="match status" value="2"/>
</dbReference>
<sequence>MLILGIDTSTKISSVALYDSENGIISKLDLEVKFNHSDSLLKGIDTLFEFSKLKISDVDRVAVGIGPGSFTGVRVGIGTAKGIAFAIDKEIIGINSLEILANGISDSSDLIIPMIDARKERVYYGVYKYVDSKLKVVEQIRDGKVLDILEKYKDSKKILTGDGSINYRELILENGIKNIKFNKISRSKIDAGVLCEIAEKKEDDNIYLLEPEYISKSQAERQKEKIKIEV</sequence>
<keyword evidence="3" id="KW-1185">Reference proteome</keyword>
<dbReference type="Proteomes" id="UP001321582">
    <property type="component" value="Chromosome"/>
</dbReference>
<dbReference type="AlphaFoldDB" id="A0AAU9E2Z4"/>
<dbReference type="InterPro" id="IPR022496">
    <property type="entry name" value="T6A_TsaB"/>
</dbReference>
<dbReference type="PANTHER" id="PTHR11735">
    <property type="entry name" value="TRNA N6-ADENOSINE THREONYLCARBAMOYLTRANSFERASE"/>
    <property type="match status" value="1"/>
</dbReference>
<dbReference type="RefSeq" id="WP_307903646.1">
    <property type="nucleotide sequence ID" value="NZ_AP027059.1"/>
</dbReference>